<keyword evidence="1" id="KW-0472">Membrane</keyword>
<dbReference type="AlphaFoldDB" id="A0AA38FGC2"/>
<reference evidence="2 3" key="1">
    <citation type="journal article" date="2021" name="Nat. Plants">
        <title>The Taxus genome provides insights into paclitaxel biosynthesis.</title>
        <authorList>
            <person name="Xiong X."/>
            <person name="Gou J."/>
            <person name="Liao Q."/>
            <person name="Li Y."/>
            <person name="Zhou Q."/>
            <person name="Bi G."/>
            <person name="Li C."/>
            <person name="Du R."/>
            <person name="Wang X."/>
            <person name="Sun T."/>
            <person name="Guo L."/>
            <person name="Liang H."/>
            <person name="Lu P."/>
            <person name="Wu Y."/>
            <person name="Zhang Z."/>
            <person name="Ro D.K."/>
            <person name="Shang Y."/>
            <person name="Huang S."/>
            <person name="Yan J."/>
        </authorList>
    </citation>
    <scope>NUCLEOTIDE SEQUENCE [LARGE SCALE GENOMIC DNA]</scope>
    <source>
        <strain evidence="2">Ta-2019</strain>
    </source>
</reference>
<sequence>MLPWKHSAHNKPEKGQDTWMASSIKPEAFIPGLVIGFLLGVLVELPRNFGRVTNISPKTSKAKSQNCEGELKM</sequence>
<comment type="caution">
    <text evidence="2">The sequence shown here is derived from an EMBL/GenBank/DDBJ whole genome shotgun (WGS) entry which is preliminary data.</text>
</comment>
<gene>
    <name evidence="2" type="ORF">KI387_012793</name>
</gene>
<accession>A0AA38FGC2</accession>
<keyword evidence="1" id="KW-0812">Transmembrane</keyword>
<protein>
    <submittedName>
        <fullName evidence="2">Uncharacterized protein</fullName>
    </submittedName>
</protein>
<organism evidence="2 3">
    <name type="scientific">Taxus chinensis</name>
    <name type="common">Chinese yew</name>
    <name type="synonym">Taxus wallichiana var. chinensis</name>
    <dbReference type="NCBI Taxonomy" id="29808"/>
    <lineage>
        <taxon>Eukaryota</taxon>
        <taxon>Viridiplantae</taxon>
        <taxon>Streptophyta</taxon>
        <taxon>Embryophyta</taxon>
        <taxon>Tracheophyta</taxon>
        <taxon>Spermatophyta</taxon>
        <taxon>Pinopsida</taxon>
        <taxon>Pinidae</taxon>
        <taxon>Conifers II</taxon>
        <taxon>Cupressales</taxon>
        <taxon>Taxaceae</taxon>
        <taxon>Taxus</taxon>
    </lineage>
</organism>
<keyword evidence="3" id="KW-1185">Reference proteome</keyword>
<evidence type="ECO:0000313" key="2">
    <source>
        <dbReference type="EMBL" id="KAH9301210.1"/>
    </source>
</evidence>
<evidence type="ECO:0000313" key="3">
    <source>
        <dbReference type="Proteomes" id="UP000824469"/>
    </source>
</evidence>
<keyword evidence="1" id="KW-1133">Transmembrane helix</keyword>
<dbReference type="EMBL" id="JAHRHJ020000009">
    <property type="protein sequence ID" value="KAH9301210.1"/>
    <property type="molecule type" value="Genomic_DNA"/>
</dbReference>
<feature type="non-terminal residue" evidence="2">
    <location>
        <position position="73"/>
    </location>
</feature>
<dbReference type="Proteomes" id="UP000824469">
    <property type="component" value="Unassembled WGS sequence"/>
</dbReference>
<name>A0AA38FGC2_TAXCH</name>
<proteinExistence type="predicted"/>
<feature type="transmembrane region" description="Helical" evidence="1">
    <location>
        <begin position="28"/>
        <end position="45"/>
    </location>
</feature>
<evidence type="ECO:0000256" key="1">
    <source>
        <dbReference type="SAM" id="Phobius"/>
    </source>
</evidence>